<evidence type="ECO:0000313" key="2">
    <source>
        <dbReference type="EMBL" id="KAL0014842.1"/>
    </source>
</evidence>
<sequence>MEDPAAATEDPTAADRAAADPVGWDCFWVGFTARPIPCTYTARRSELLSLDLDERRPMRQSGDLQSDERRRLRGDETTSGPQQAADG</sequence>
<dbReference type="Proteomes" id="UP001459277">
    <property type="component" value="Unassembled WGS sequence"/>
</dbReference>
<evidence type="ECO:0000313" key="3">
    <source>
        <dbReference type="Proteomes" id="UP001459277"/>
    </source>
</evidence>
<evidence type="ECO:0000256" key="1">
    <source>
        <dbReference type="SAM" id="MobiDB-lite"/>
    </source>
</evidence>
<protein>
    <submittedName>
        <fullName evidence="2">Uncharacterized protein</fullName>
    </submittedName>
</protein>
<feature type="compositionally biased region" description="Basic and acidic residues" evidence="1">
    <location>
        <begin position="66"/>
        <end position="76"/>
    </location>
</feature>
<keyword evidence="3" id="KW-1185">Reference proteome</keyword>
<feature type="compositionally biased region" description="Polar residues" evidence="1">
    <location>
        <begin position="77"/>
        <end position="87"/>
    </location>
</feature>
<dbReference type="AlphaFoldDB" id="A0AAW2DVP9"/>
<name>A0AAW2DVP9_9ROSI</name>
<comment type="caution">
    <text evidence="2">The sequence shown here is derived from an EMBL/GenBank/DDBJ whole genome shotgun (WGS) entry which is preliminary data.</text>
</comment>
<reference evidence="2 3" key="1">
    <citation type="submission" date="2024-01" db="EMBL/GenBank/DDBJ databases">
        <title>A telomere-to-telomere, gap-free genome of sweet tea (Lithocarpus litseifolius).</title>
        <authorList>
            <person name="Zhou J."/>
        </authorList>
    </citation>
    <scope>NUCLEOTIDE SEQUENCE [LARGE SCALE GENOMIC DNA]</scope>
    <source>
        <strain evidence="2">Zhou-2022a</strain>
        <tissue evidence="2">Leaf</tissue>
    </source>
</reference>
<feature type="region of interest" description="Disordered" evidence="1">
    <location>
        <begin position="52"/>
        <end position="87"/>
    </location>
</feature>
<gene>
    <name evidence="2" type="ORF">SO802_001911</name>
</gene>
<accession>A0AAW2DVP9</accession>
<proteinExistence type="predicted"/>
<dbReference type="EMBL" id="JAZDWU010000001">
    <property type="protein sequence ID" value="KAL0014842.1"/>
    <property type="molecule type" value="Genomic_DNA"/>
</dbReference>
<organism evidence="2 3">
    <name type="scientific">Lithocarpus litseifolius</name>
    <dbReference type="NCBI Taxonomy" id="425828"/>
    <lineage>
        <taxon>Eukaryota</taxon>
        <taxon>Viridiplantae</taxon>
        <taxon>Streptophyta</taxon>
        <taxon>Embryophyta</taxon>
        <taxon>Tracheophyta</taxon>
        <taxon>Spermatophyta</taxon>
        <taxon>Magnoliopsida</taxon>
        <taxon>eudicotyledons</taxon>
        <taxon>Gunneridae</taxon>
        <taxon>Pentapetalae</taxon>
        <taxon>rosids</taxon>
        <taxon>fabids</taxon>
        <taxon>Fagales</taxon>
        <taxon>Fagaceae</taxon>
        <taxon>Lithocarpus</taxon>
    </lineage>
</organism>